<dbReference type="InterPro" id="IPR036291">
    <property type="entry name" value="NAD(P)-bd_dom_sf"/>
</dbReference>
<comment type="caution">
    <text evidence="2">The sequence shown here is derived from an EMBL/GenBank/DDBJ whole genome shotgun (WGS) entry which is preliminary data.</text>
</comment>
<evidence type="ECO:0000259" key="1">
    <source>
        <dbReference type="Pfam" id="PF05368"/>
    </source>
</evidence>
<protein>
    <recommendedName>
        <fullName evidence="1">NmrA-like domain-containing protein</fullName>
    </recommendedName>
</protein>
<dbReference type="InterPro" id="IPR051604">
    <property type="entry name" value="Ergot_Alk_Oxidoreductase"/>
</dbReference>
<dbReference type="PATRIC" id="fig|1423804.4.peg.2257"/>
<dbReference type="OrthoDB" id="9794300at2"/>
<reference evidence="2 3" key="1">
    <citation type="journal article" date="2015" name="Genome Announc.">
        <title>Expanding the biotechnology potential of lactobacilli through comparative genomics of 213 strains and associated genera.</title>
        <authorList>
            <person name="Sun Z."/>
            <person name="Harris H.M."/>
            <person name="McCann A."/>
            <person name="Guo C."/>
            <person name="Argimon S."/>
            <person name="Zhang W."/>
            <person name="Yang X."/>
            <person name="Jeffery I.B."/>
            <person name="Cooney J.C."/>
            <person name="Kagawa T.F."/>
            <person name="Liu W."/>
            <person name="Song Y."/>
            <person name="Salvetti E."/>
            <person name="Wrobel A."/>
            <person name="Rasinkangas P."/>
            <person name="Parkhill J."/>
            <person name="Rea M.C."/>
            <person name="O'Sullivan O."/>
            <person name="Ritari J."/>
            <person name="Douillard F.P."/>
            <person name="Paul Ross R."/>
            <person name="Yang R."/>
            <person name="Briner A.E."/>
            <person name="Felis G.E."/>
            <person name="de Vos W.M."/>
            <person name="Barrangou R."/>
            <person name="Klaenhammer T.R."/>
            <person name="Caufield P.W."/>
            <person name="Cui Y."/>
            <person name="Zhang H."/>
            <person name="O'Toole P.W."/>
        </authorList>
    </citation>
    <scope>NUCLEOTIDE SEQUENCE [LARGE SCALE GENOMIC DNA]</scope>
    <source>
        <strain evidence="2 3">DSM 23365</strain>
    </source>
</reference>
<dbReference type="PANTHER" id="PTHR43162">
    <property type="match status" value="1"/>
</dbReference>
<dbReference type="EMBL" id="AYZM01000158">
    <property type="protein sequence ID" value="KRN18212.1"/>
    <property type="molecule type" value="Genomic_DNA"/>
</dbReference>
<proteinExistence type="predicted"/>
<dbReference type="Pfam" id="PF05368">
    <property type="entry name" value="NmrA"/>
    <property type="match status" value="1"/>
</dbReference>
<dbReference type="PANTHER" id="PTHR43162:SF1">
    <property type="entry name" value="PRESTALK A DIFFERENTIATION PROTEIN A"/>
    <property type="match status" value="1"/>
</dbReference>
<evidence type="ECO:0000313" key="2">
    <source>
        <dbReference type="EMBL" id="KRN18212.1"/>
    </source>
</evidence>
<keyword evidence="3" id="KW-1185">Reference proteome</keyword>
<dbReference type="Proteomes" id="UP000051442">
    <property type="component" value="Unassembled WGS sequence"/>
</dbReference>
<dbReference type="InterPro" id="IPR008030">
    <property type="entry name" value="NmrA-like"/>
</dbReference>
<gene>
    <name evidence="2" type="ORF">FD14_GL002076</name>
</gene>
<dbReference type="SUPFAM" id="SSF51735">
    <property type="entry name" value="NAD(P)-binding Rossmann-fold domains"/>
    <property type="match status" value="1"/>
</dbReference>
<dbReference type="AlphaFoldDB" id="A0A0R2F1T9"/>
<dbReference type="RefSeq" id="WP_057152271.1">
    <property type="nucleotide sequence ID" value="NZ_AYZM01000158.1"/>
</dbReference>
<sequence>MTKVLVTASFGHIGQTIIPLLAADGVEVRAVDPDPANESALKKLGAKEVIVGDIRRDEIIDQAVEGVDKILLILPDALTGIVPMAMRIIAAAEKYNVKHFVFSSCLNTVMELVQHWEKYEIEDALMGSTLNYTITKPSGYMEGHFPTGPDSVFETGVYTTFIKVDQPSNMISLTDIAAANEKVLLSDDEYYACSLDLCSAGNRTTREYAQEICDKTNQKLQINQIPVPDFPTVHANDQFGRIAAYHGNHPYKGNPLDFNALMGRPAKTFSEYVDEVIAGK</sequence>
<accession>A0A0R2F1T9</accession>
<dbReference type="STRING" id="1423804.FD14_GL002076"/>
<name>A0A0R2F1T9_9LACO</name>
<organism evidence="2 3">
    <name type="scientific">Secundilactobacillus similis DSM 23365 = JCM 2765</name>
    <dbReference type="NCBI Taxonomy" id="1423804"/>
    <lineage>
        <taxon>Bacteria</taxon>
        <taxon>Bacillati</taxon>
        <taxon>Bacillota</taxon>
        <taxon>Bacilli</taxon>
        <taxon>Lactobacillales</taxon>
        <taxon>Lactobacillaceae</taxon>
        <taxon>Secundilactobacillus</taxon>
    </lineage>
</organism>
<dbReference type="Gene3D" id="3.40.50.720">
    <property type="entry name" value="NAD(P)-binding Rossmann-like Domain"/>
    <property type="match status" value="1"/>
</dbReference>
<evidence type="ECO:0000313" key="3">
    <source>
        <dbReference type="Proteomes" id="UP000051442"/>
    </source>
</evidence>
<feature type="domain" description="NmrA-like" evidence="1">
    <location>
        <begin position="3"/>
        <end position="253"/>
    </location>
</feature>